<dbReference type="InterPro" id="IPR057326">
    <property type="entry name" value="KR_dom"/>
</dbReference>
<proteinExistence type="inferred from homology"/>
<dbReference type="InterPro" id="IPR020904">
    <property type="entry name" value="Sc_DH/Rdtase_CS"/>
</dbReference>
<dbReference type="RefSeq" id="WP_241793023.1">
    <property type="nucleotide sequence ID" value="NZ_JALBUU010000004.1"/>
</dbReference>
<accession>A0ABS9W6R6</accession>
<keyword evidence="5" id="KW-1185">Reference proteome</keyword>
<dbReference type="PRINTS" id="PR00081">
    <property type="entry name" value="GDHRDH"/>
</dbReference>
<comment type="similarity">
    <text evidence="1">Belongs to the short-chain dehydrogenases/reductases (SDR) family.</text>
</comment>
<dbReference type="PANTHER" id="PTHR43639:SF1">
    <property type="entry name" value="SHORT-CHAIN DEHYDROGENASE_REDUCTASE FAMILY PROTEIN"/>
    <property type="match status" value="1"/>
</dbReference>
<dbReference type="PANTHER" id="PTHR43639">
    <property type="entry name" value="OXIDOREDUCTASE, SHORT-CHAIN DEHYDROGENASE/REDUCTASE FAMILY (AFU_ORTHOLOGUE AFUA_5G02870)"/>
    <property type="match status" value="1"/>
</dbReference>
<dbReference type="SUPFAM" id="SSF51735">
    <property type="entry name" value="NAD(P)-binding Rossmann-fold domains"/>
    <property type="match status" value="1"/>
</dbReference>
<name>A0ABS9W6R6_9PROT</name>
<feature type="domain" description="Ketoreductase" evidence="3">
    <location>
        <begin position="15"/>
        <end position="209"/>
    </location>
</feature>
<dbReference type="Pfam" id="PF13561">
    <property type="entry name" value="adh_short_C2"/>
    <property type="match status" value="1"/>
</dbReference>
<evidence type="ECO:0000256" key="1">
    <source>
        <dbReference type="ARBA" id="ARBA00006484"/>
    </source>
</evidence>
<comment type="caution">
    <text evidence="4">The sequence shown here is derived from an EMBL/GenBank/DDBJ whole genome shotgun (WGS) entry which is preliminary data.</text>
</comment>
<dbReference type="PRINTS" id="PR00080">
    <property type="entry name" value="SDRFAMILY"/>
</dbReference>
<dbReference type="PROSITE" id="PS00061">
    <property type="entry name" value="ADH_SHORT"/>
    <property type="match status" value="1"/>
</dbReference>
<evidence type="ECO:0000313" key="4">
    <source>
        <dbReference type="EMBL" id="MCI0754733.1"/>
    </source>
</evidence>
<dbReference type="SMART" id="SM00822">
    <property type="entry name" value="PKS_KR"/>
    <property type="match status" value="1"/>
</dbReference>
<evidence type="ECO:0000313" key="5">
    <source>
        <dbReference type="Proteomes" id="UP001201985"/>
    </source>
</evidence>
<reference evidence="4 5" key="1">
    <citation type="submission" date="2022-03" db="EMBL/GenBank/DDBJ databases">
        <title>Complete genome analysis of Roseomonas KG 17.1 : a prolific producer of plant growth promoters.</title>
        <authorList>
            <person name="Saadouli I."/>
            <person name="Najjari A."/>
            <person name="Mosbah A."/>
            <person name="Ouzari H.I."/>
        </authorList>
    </citation>
    <scope>NUCLEOTIDE SEQUENCE [LARGE SCALE GENOMIC DNA]</scope>
    <source>
        <strain evidence="4 5">KG17-1</strain>
    </source>
</reference>
<dbReference type="CDD" id="cd05233">
    <property type="entry name" value="SDR_c"/>
    <property type="match status" value="1"/>
</dbReference>
<evidence type="ECO:0000259" key="3">
    <source>
        <dbReference type="SMART" id="SM00822"/>
    </source>
</evidence>
<organism evidence="4 5">
    <name type="scientific">Teichococcus vastitatis</name>
    <dbReference type="NCBI Taxonomy" id="2307076"/>
    <lineage>
        <taxon>Bacteria</taxon>
        <taxon>Pseudomonadati</taxon>
        <taxon>Pseudomonadota</taxon>
        <taxon>Alphaproteobacteria</taxon>
        <taxon>Acetobacterales</taxon>
        <taxon>Roseomonadaceae</taxon>
        <taxon>Roseomonas</taxon>
    </lineage>
</organism>
<dbReference type="EMBL" id="JALBUU010000004">
    <property type="protein sequence ID" value="MCI0754733.1"/>
    <property type="molecule type" value="Genomic_DNA"/>
</dbReference>
<gene>
    <name evidence="4" type="ORF">MON41_13295</name>
</gene>
<sequence>MSRVTESRYAGLEGRLVIVTGGASGIGEAFVRAFARQGCRVAFLDRQVEAAAALCAAIAGEGGPEPVFQPCDLTDVPALQAALSRIHDSCGPTAVLVNNAANDQRQDLATVTEAEFDWMMSVNFRHVFFAAQAVVPQMRERGGGSIINMSSIAWMNGAPDMQAYSAAKAAVVGFSNSLARQVGMDRIRVNAIAPGMVITPRQRDLWYQDERKIAEGRARQCIPDAIEPEDIARLGLFLASDDSKLITKQCFMVNGGSR</sequence>
<evidence type="ECO:0000256" key="2">
    <source>
        <dbReference type="ARBA" id="ARBA00023002"/>
    </source>
</evidence>
<dbReference type="InterPro" id="IPR036291">
    <property type="entry name" value="NAD(P)-bd_dom_sf"/>
</dbReference>
<keyword evidence="2" id="KW-0560">Oxidoreductase</keyword>
<protein>
    <submittedName>
        <fullName evidence="4">SDR family oxidoreductase</fullName>
    </submittedName>
</protein>
<dbReference type="Gene3D" id="3.40.50.720">
    <property type="entry name" value="NAD(P)-binding Rossmann-like Domain"/>
    <property type="match status" value="1"/>
</dbReference>
<dbReference type="InterPro" id="IPR002347">
    <property type="entry name" value="SDR_fam"/>
</dbReference>
<dbReference type="Proteomes" id="UP001201985">
    <property type="component" value="Unassembled WGS sequence"/>
</dbReference>